<keyword evidence="4" id="KW-1185">Reference proteome</keyword>
<accession>A0A7J7NP95</accession>
<dbReference type="InterPro" id="IPR029962">
    <property type="entry name" value="TBL"/>
</dbReference>
<protein>
    <recommendedName>
        <fullName evidence="2">Trichome birefringence-like N-terminal domain-containing protein</fullName>
    </recommendedName>
</protein>
<comment type="caution">
    <text evidence="3">The sequence shown here is derived from an EMBL/GenBank/DDBJ whole genome shotgun (WGS) entry which is preliminary data.</text>
</comment>
<name>A0A7J7NP95_9MAGN</name>
<dbReference type="EMBL" id="JACGCM010000671">
    <property type="protein sequence ID" value="KAF6168870.1"/>
    <property type="molecule type" value="Genomic_DNA"/>
</dbReference>
<keyword evidence="1" id="KW-0472">Membrane</keyword>
<dbReference type="PANTHER" id="PTHR32285">
    <property type="entry name" value="PROTEIN TRICHOME BIREFRINGENCE-LIKE 9-RELATED"/>
    <property type="match status" value="1"/>
</dbReference>
<dbReference type="GO" id="GO:0005794">
    <property type="term" value="C:Golgi apparatus"/>
    <property type="evidence" value="ECO:0007669"/>
    <property type="project" value="TreeGrafter"/>
</dbReference>
<gene>
    <name evidence="3" type="ORF">GIB67_038367</name>
</gene>
<evidence type="ECO:0000256" key="1">
    <source>
        <dbReference type="SAM" id="Phobius"/>
    </source>
</evidence>
<evidence type="ECO:0000313" key="3">
    <source>
        <dbReference type="EMBL" id="KAF6168870.1"/>
    </source>
</evidence>
<feature type="transmembrane region" description="Helical" evidence="1">
    <location>
        <begin position="32"/>
        <end position="51"/>
    </location>
</feature>
<dbReference type="InterPro" id="IPR025846">
    <property type="entry name" value="TBL_N"/>
</dbReference>
<reference evidence="3 4" key="1">
    <citation type="journal article" date="2020" name="IScience">
        <title>Genome Sequencing of the Endangered Kingdonia uniflora (Circaeasteraceae, Ranunculales) Reveals Potential Mechanisms of Evolutionary Specialization.</title>
        <authorList>
            <person name="Sun Y."/>
            <person name="Deng T."/>
            <person name="Zhang A."/>
            <person name="Moore M.J."/>
            <person name="Landis J.B."/>
            <person name="Lin N."/>
            <person name="Zhang H."/>
            <person name="Zhang X."/>
            <person name="Huang J."/>
            <person name="Zhang X."/>
            <person name="Sun H."/>
            <person name="Wang H."/>
        </authorList>
    </citation>
    <scope>NUCLEOTIDE SEQUENCE [LARGE SCALE GENOMIC DNA]</scope>
    <source>
        <strain evidence="3">TB1705</strain>
        <tissue evidence="3">Leaf</tissue>
    </source>
</reference>
<feature type="domain" description="Trichome birefringence-like N-terminal" evidence="2">
    <location>
        <begin position="133"/>
        <end position="183"/>
    </location>
</feature>
<keyword evidence="1" id="KW-1133">Transmembrane helix</keyword>
<keyword evidence="1" id="KW-0812">Transmembrane</keyword>
<organism evidence="3 4">
    <name type="scientific">Kingdonia uniflora</name>
    <dbReference type="NCBI Taxonomy" id="39325"/>
    <lineage>
        <taxon>Eukaryota</taxon>
        <taxon>Viridiplantae</taxon>
        <taxon>Streptophyta</taxon>
        <taxon>Embryophyta</taxon>
        <taxon>Tracheophyta</taxon>
        <taxon>Spermatophyta</taxon>
        <taxon>Magnoliopsida</taxon>
        <taxon>Ranunculales</taxon>
        <taxon>Circaeasteraceae</taxon>
        <taxon>Kingdonia</taxon>
    </lineage>
</organism>
<proteinExistence type="predicted"/>
<evidence type="ECO:0000313" key="4">
    <source>
        <dbReference type="Proteomes" id="UP000541444"/>
    </source>
</evidence>
<dbReference type="AlphaFoldDB" id="A0A7J7NP95"/>
<dbReference type="GO" id="GO:0016413">
    <property type="term" value="F:O-acetyltransferase activity"/>
    <property type="evidence" value="ECO:0007669"/>
    <property type="project" value="InterPro"/>
</dbReference>
<dbReference type="OrthoDB" id="630188at2759"/>
<dbReference type="Proteomes" id="UP000541444">
    <property type="component" value="Unassembled WGS sequence"/>
</dbReference>
<evidence type="ECO:0000259" key="2">
    <source>
        <dbReference type="Pfam" id="PF14416"/>
    </source>
</evidence>
<sequence length="196" mass="22744">MTETPSSQTPYFDSVSKKLKCLFKPNEPSNGIIGYLSVVSLFVFYFFYLNYNIVVNKGFISGGESERFMWFGDGLGMGMGREERVLVRYLEDGSSGCDLCSAPHFCFPRYNSFRVSLSSIVGRTSFLFWGRDNLFEGDWVWDEKYLLYESRECGFLDQGFSCSENGRPDDQGFKWRWQPKHCNLPRFIAYVFVSNF</sequence>
<dbReference type="PANTHER" id="PTHR32285:SF213">
    <property type="entry name" value="PROTEIN TRICHOME BIREFRINGENCE-LIKE 11"/>
    <property type="match status" value="1"/>
</dbReference>
<dbReference type="Pfam" id="PF14416">
    <property type="entry name" value="PMR5N"/>
    <property type="match status" value="1"/>
</dbReference>